<keyword evidence="5" id="KW-1185">Reference proteome</keyword>
<dbReference type="KEGG" id="abri:DFR85_09605"/>
<dbReference type="InterPro" id="IPR008218">
    <property type="entry name" value="ATPase_V1-cplx_f_g_su"/>
</dbReference>
<dbReference type="Gene3D" id="3.40.50.10580">
    <property type="entry name" value="ATPase, V1 complex, subunit F"/>
    <property type="match status" value="1"/>
</dbReference>
<comment type="similarity">
    <text evidence="1">Belongs to the V-ATPase F subunit family.</text>
</comment>
<evidence type="ECO:0000313" key="5">
    <source>
        <dbReference type="Proteomes" id="UP000248044"/>
    </source>
</evidence>
<keyword evidence="2" id="KW-0813">Transport</keyword>
<dbReference type="Pfam" id="PF01990">
    <property type="entry name" value="ATP-synt_F"/>
    <property type="match status" value="1"/>
</dbReference>
<evidence type="ECO:0000313" key="4">
    <source>
        <dbReference type="EMBL" id="AWR94817.1"/>
    </source>
</evidence>
<protein>
    <submittedName>
        <fullName evidence="4">V-type ATP synthase subunit F</fullName>
    </submittedName>
</protein>
<evidence type="ECO:0000256" key="2">
    <source>
        <dbReference type="ARBA" id="ARBA00022448"/>
    </source>
</evidence>
<dbReference type="AlphaFoldDB" id="A0A2U9IFJ7"/>
<reference evidence="4 5" key="1">
    <citation type="submission" date="2018-05" db="EMBL/GenBank/DDBJ databases">
        <title>Complete Genome Sequences of Extremely Thermoacidophilic, Metal-Mobilizing Type-Strain Members of the Archaeal Family Sulfolobaceae: Acidianus brierleyi DSM-1651T, Acidianus sulfidivorans DSM-18786T, Metallosphaera hakonensis DSM-7519T, and Metallosphaera prunae DSM-10039T.</title>
        <authorList>
            <person name="Counts J.A."/>
            <person name="Kelly R.M."/>
        </authorList>
    </citation>
    <scope>NUCLEOTIDE SEQUENCE [LARGE SCALE GENOMIC DNA]</scope>
    <source>
        <strain evidence="4 5">DSM 1651</strain>
    </source>
</reference>
<evidence type="ECO:0000256" key="3">
    <source>
        <dbReference type="ARBA" id="ARBA00023065"/>
    </source>
</evidence>
<keyword evidence="3" id="KW-0406">Ion transport</keyword>
<dbReference type="Proteomes" id="UP000248044">
    <property type="component" value="Chromosome"/>
</dbReference>
<evidence type="ECO:0000256" key="1">
    <source>
        <dbReference type="ARBA" id="ARBA00010148"/>
    </source>
</evidence>
<gene>
    <name evidence="4" type="ORF">DFR85_09605</name>
</gene>
<dbReference type="GO" id="GO:0046961">
    <property type="term" value="F:proton-transporting ATPase activity, rotational mechanism"/>
    <property type="evidence" value="ECO:0007669"/>
    <property type="project" value="InterPro"/>
</dbReference>
<dbReference type="SUPFAM" id="SSF159468">
    <property type="entry name" value="AtpF-like"/>
    <property type="match status" value="1"/>
</dbReference>
<name>A0A2U9IFJ7_9CREN</name>
<sequence>MGKILLMGDRYTASLFRMMGSEAEVIEDPFNLNSEIEKARKREDIDLILITRDIYEPVREKIDSLISTQTKPLITIIPSPFSESKPMDVRKMILRALGFG</sequence>
<dbReference type="InterPro" id="IPR036906">
    <property type="entry name" value="ATPase_V1_fsu_sf"/>
</dbReference>
<accession>A0A2U9IFJ7</accession>
<proteinExistence type="inferred from homology"/>
<dbReference type="EMBL" id="CP029289">
    <property type="protein sequence ID" value="AWR94817.1"/>
    <property type="molecule type" value="Genomic_DNA"/>
</dbReference>
<organism evidence="4 5">
    <name type="scientific">Acidianus brierleyi</name>
    <dbReference type="NCBI Taxonomy" id="41673"/>
    <lineage>
        <taxon>Archaea</taxon>
        <taxon>Thermoproteota</taxon>
        <taxon>Thermoprotei</taxon>
        <taxon>Sulfolobales</taxon>
        <taxon>Sulfolobaceae</taxon>
        <taxon>Acidianus</taxon>
    </lineage>
</organism>